<dbReference type="InterPro" id="IPR023459">
    <property type="entry name" value="Tscrpt_elong_fac_GreA/B_fam"/>
</dbReference>
<dbReference type="Gene3D" id="3.10.50.30">
    <property type="entry name" value="Transcription elongation factor, GreA/GreB, C-terminal domain"/>
    <property type="match status" value="1"/>
</dbReference>
<dbReference type="GO" id="GO:0070063">
    <property type="term" value="F:RNA polymerase binding"/>
    <property type="evidence" value="ECO:0007669"/>
    <property type="project" value="InterPro"/>
</dbReference>
<dbReference type="PROSITE" id="PS00829">
    <property type="entry name" value="GREAB_1"/>
    <property type="match status" value="1"/>
</dbReference>
<dbReference type="NCBIfam" id="NF001263">
    <property type="entry name" value="PRK00226.1-4"/>
    <property type="match status" value="1"/>
</dbReference>
<dbReference type="InterPro" id="IPR022691">
    <property type="entry name" value="Tscrpt_elong_fac_GreA/B_N"/>
</dbReference>
<dbReference type="PROSITE" id="PS00830">
    <property type="entry name" value="GREAB_2"/>
    <property type="match status" value="1"/>
</dbReference>
<evidence type="ECO:0000256" key="5">
    <source>
        <dbReference type="ARBA" id="ARBA00023125"/>
    </source>
</evidence>
<dbReference type="Proteomes" id="UP000623172">
    <property type="component" value="Unassembled WGS sequence"/>
</dbReference>
<dbReference type="PANTHER" id="PTHR30437:SF4">
    <property type="entry name" value="TRANSCRIPTION ELONGATION FACTOR GREA"/>
    <property type="match status" value="1"/>
</dbReference>
<dbReference type="SUPFAM" id="SSF46557">
    <property type="entry name" value="GreA transcript cleavage protein, N-terminal domain"/>
    <property type="match status" value="1"/>
</dbReference>
<dbReference type="HAMAP" id="MF_00105">
    <property type="entry name" value="GreA_GreB"/>
    <property type="match status" value="1"/>
</dbReference>
<dbReference type="Pfam" id="PF01272">
    <property type="entry name" value="GreA_GreB"/>
    <property type="match status" value="1"/>
</dbReference>
<dbReference type="GO" id="GO:0003677">
    <property type="term" value="F:DNA binding"/>
    <property type="evidence" value="ECO:0007669"/>
    <property type="project" value="UniProtKB-UniRule"/>
</dbReference>
<evidence type="ECO:0000259" key="11">
    <source>
        <dbReference type="Pfam" id="PF01272"/>
    </source>
</evidence>
<accession>A0A926D633</accession>
<keyword evidence="3 9" id="KW-0805">Transcription regulation</keyword>
<dbReference type="FunFam" id="1.10.287.180:FF:000001">
    <property type="entry name" value="Transcription elongation factor GreA"/>
    <property type="match status" value="1"/>
</dbReference>
<name>A0A926D633_9FIRM</name>
<proteinExistence type="inferred from homology"/>
<gene>
    <name evidence="9 13" type="primary">greA</name>
    <name evidence="13" type="ORF">H8696_10825</name>
</gene>
<dbReference type="SUPFAM" id="SSF54534">
    <property type="entry name" value="FKBP-like"/>
    <property type="match status" value="1"/>
</dbReference>
<dbReference type="PANTHER" id="PTHR30437">
    <property type="entry name" value="TRANSCRIPTION ELONGATION FACTOR GREA"/>
    <property type="match status" value="1"/>
</dbReference>
<feature type="domain" description="Transcription elongation factor GreA/GreB C-terminal" evidence="11">
    <location>
        <begin position="91"/>
        <end position="163"/>
    </location>
</feature>
<keyword evidence="13" id="KW-0648">Protein biosynthesis</keyword>
<keyword evidence="13" id="KW-0251">Elongation factor</keyword>
<dbReference type="GO" id="GO:0003746">
    <property type="term" value="F:translation elongation factor activity"/>
    <property type="evidence" value="ECO:0007669"/>
    <property type="project" value="UniProtKB-KW"/>
</dbReference>
<dbReference type="InterPro" id="IPR028624">
    <property type="entry name" value="Tscrpt_elong_fac_GreA/B"/>
</dbReference>
<evidence type="ECO:0000259" key="12">
    <source>
        <dbReference type="Pfam" id="PF03449"/>
    </source>
</evidence>
<dbReference type="RefSeq" id="WP_249317454.1">
    <property type="nucleotide sequence ID" value="NZ_JACRSR010000007.1"/>
</dbReference>
<evidence type="ECO:0000256" key="3">
    <source>
        <dbReference type="ARBA" id="ARBA00023015"/>
    </source>
</evidence>
<dbReference type="NCBIfam" id="TIGR01462">
    <property type="entry name" value="greA"/>
    <property type="match status" value="1"/>
</dbReference>
<dbReference type="InterPro" id="IPR001437">
    <property type="entry name" value="Tscrpt_elong_fac_GreA/B_C"/>
</dbReference>
<evidence type="ECO:0000313" key="13">
    <source>
        <dbReference type="EMBL" id="MBC8532336.1"/>
    </source>
</evidence>
<dbReference type="FunFam" id="3.10.50.30:FF:000001">
    <property type="entry name" value="Transcription elongation factor GreA"/>
    <property type="match status" value="1"/>
</dbReference>
<feature type="domain" description="Transcription elongation factor GreA/GreB N-terminal" evidence="12">
    <location>
        <begin position="13"/>
        <end position="82"/>
    </location>
</feature>
<evidence type="ECO:0000256" key="7">
    <source>
        <dbReference type="ARBA" id="ARBA00024916"/>
    </source>
</evidence>
<dbReference type="InterPro" id="IPR006359">
    <property type="entry name" value="Tscrpt_elong_fac_GreA"/>
</dbReference>
<dbReference type="GO" id="GO:0032784">
    <property type="term" value="P:regulation of DNA-templated transcription elongation"/>
    <property type="evidence" value="ECO:0007669"/>
    <property type="project" value="UniProtKB-UniRule"/>
</dbReference>
<organism evidence="13 14">
    <name type="scientific">Gehongia tenuis</name>
    <dbReference type="NCBI Taxonomy" id="2763655"/>
    <lineage>
        <taxon>Bacteria</taxon>
        <taxon>Bacillati</taxon>
        <taxon>Bacillota</taxon>
        <taxon>Clostridia</taxon>
        <taxon>Christensenellales</taxon>
        <taxon>Christensenellaceae</taxon>
        <taxon>Gehongia</taxon>
    </lineage>
</organism>
<reference evidence="13" key="1">
    <citation type="submission" date="2020-08" db="EMBL/GenBank/DDBJ databases">
        <title>Genome public.</title>
        <authorList>
            <person name="Liu C."/>
            <person name="Sun Q."/>
        </authorList>
    </citation>
    <scope>NUCLEOTIDE SEQUENCE</scope>
    <source>
        <strain evidence="13">NSJ-53</strain>
    </source>
</reference>
<evidence type="ECO:0000256" key="8">
    <source>
        <dbReference type="ARBA" id="ARBA00030776"/>
    </source>
</evidence>
<keyword evidence="14" id="KW-1185">Reference proteome</keyword>
<sequence length="164" mass="18030">MSIQQSPSAKKTVLTPEGVAKMEEKLEYLKTVKRREVAARIKQAIAFGDLSENAEYDEAKNEQAFMEGEIATLENMLRTAQVIDDEDINLDMVGIGTTVRVLDMEFNEECEYTIVGSAEADPLQNKISNESPVGAGLLGHKAGETVDVEVPAGTLQMKILEIRK</sequence>
<comment type="function">
    <text evidence="7 9 10">Necessary for efficient RNA polymerase transcription elongation past template-encoded arresting sites. The arresting sites in DNA have the property of trapping a certain fraction of elongating RNA polymerases that pass through, resulting in locked ternary complexes. Cleavage of the nascent transcript by cleavage factors such as GreA or GreB allows the resumption of elongation from the new 3'terminus. GreA releases sequences of 2 to 3 nucleotides.</text>
</comment>
<keyword evidence="4" id="KW-0175">Coiled coil</keyword>
<evidence type="ECO:0000256" key="9">
    <source>
        <dbReference type="HAMAP-Rule" id="MF_00105"/>
    </source>
</evidence>
<dbReference type="Gene3D" id="1.10.287.180">
    <property type="entry name" value="Transcription elongation factor, GreA/GreB, N-terminal domain"/>
    <property type="match status" value="1"/>
</dbReference>
<evidence type="ECO:0000256" key="10">
    <source>
        <dbReference type="RuleBase" id="RU000556"/>
    </source>
</evidence>
<evidence type="ECO:0000256" key="4">
    <source>
        <dbReference type="ARBA" id="ARBA00023054"/>
    </source>
</evidence>
<keyword evidence="6 9" id="KW-0804">Transcription</keyword>
<evidence type="ECO:0000256" key="2">
    <source>
        <dbReference type="ARBA" id="ARBA00013729"/>
    </source>
</evidence>
<evidence type="ECO:0000256" key="1">
    <source>
        <dbReference type="ARBA" id="ARBA00008213"/>
    </source>
</evidence>
<dbReference type="EMBL" id="JACRSR010000007">
    <property type="protein sequence ID" value="MBC8532336.1"/>
    <property type="molecule type" value="Genomic_DNA"/>
</dbReference>
<keyword evidence="5 9" id="KW-0238">DNA-binding</keyword>
<evidence type="ECO:0000313" key="14">
    <source>
        <dbReference type="Proteomes" id="UP000623172"/>
    </source>
</evidence>
<dbReference type="PIRSF" id="PIRSF006092">
    <property type="entry name" value="GreA_GreB"/>
    <property type="match status" value="1"/>
</dbReference>
<comment type="similarity">
    <text evidence="1 9 10">Belongs to the GreA/GreB family.</text>
</comment>
<dbReference type="InterPro" id="IPR036805">
    <property type="entry name" value="Tscrpt_elong_fac_GreA/B_N_sf"/>
</dbReference>
<dbReference type="InterPro" id="IPR036953">
    <property type="entry name" value="GreA/GreB_C_sf"/>
</dbReference>
<evidence type="ECO:0000256" key="6">
    <source>
        <dbReference type="ARBA" id="ARBA00023163"/>
    </source>
</evidence>
<comment type="caution">
    <text evidence="13">The sequence shown here is derived from an EMBL/GenBank/DDBJ whole genome shotgun (WGS) entry which is preliminary data.</text>
</comment>
<protein>
    <recommendedName>
        <fullName evidence="2 9">Transcription elongation factor GreA</fullName>
    </recommendedName>
    <alternativeName>
        <fullName evidence="8 9">Transcript cleavage factor GreA</fullName>
    </alternativeName>
</protein>
<dbReference type="Pfam" id="PF03449">
    <property type="entry name" value="GreA_GreB_N"/>
    <property type="match status" value="1"/>
</dbReference>
<dbReference type="InterPro" id="IPR018151">
    <property type="entry name" value="TF_GreA/GreB_CS"/>
</dbReference>
<dbReference type="AlphaFoldDB" id="A0A926D633"/>
<dbReference type="GO" id="GO:0006354">
    <property type="term" value="P:DNA-templated transcription elongation"/>
    <property type="evidence" value="ECO:0007669"/>
    <property type="project" value="TreeGrafter"/>
</dbReference>